<dbReference type="PROSITE" id="PS00741">
    <property type="entry name" value="DH_1"/>
    <property type="match status" value="1"/>
</dbReference>
<dbReference type="EMBL" id="SNRW01000074">
    <property type="protein sequence ID" value="KAA6403662.1"/>
    <property type="molecule type" value="Genomic_DNA"/>
</dbReference>
<reference evidence="4 5" key="1">
    <citation type="submission" date="2019-03" db="EMBL/GenBank/DDBJ databases">
        <title>Single cell metagenomics reveals metabolic interactions within the superorganism composed of flagellate Streblomastix strix and complex community of Bacteroidetes bacteria on its surface.</title>
        <authorList>
            <person name="Treitli S.C."/>
            <person name="Kolisko M."/>
            <person name="Husnik F."/>
            <person name="Keeling P."/>
            <person name="Hampl V."/>
        </authorList>
    </citation>
    <scope>NUCLEOTIDE SEQUENCE [LARGE SCALE GENOMIC DNA]</scope>
    <source>
        <strain evidence="4">ST1C</strain>
    </source>
</reference>
<feature type="compositionally biased region" description="Basic and acidic residues" evidence="2">
    <location>
        <begin position="1377"/>
        <end position="1405"/>
    </location>
</feature>
<dbReference type="PROSITE" id="PS50010">
    <property type="entry name" value="DH_2"/>
    <property type="match status" value="2"/>
</dbReference>
<dbReference type="Proteomes" id="UP000324800">
    <property type="component" value="Unassembled WGS sequence"/>
</dbReference>
<dbReference type="PANTHER" id="PTHR12673:SF254">
    <property type="entry name" value="RHOGEF DOMAIN-CONTAINING PROTEIN GXCH"/>
    <property type="match status" value="1"/>
</dbReference>
<dbReference type="SUPFAM" id="SSF48065">
    <property type="entry name" value="DBL homology domain (DH-domain)"/>
    <property type="match status" value="2"/>
</dbReference>
<organism evidence="4 5">
    <name type="scientific">Streblomastix strix</name>
    <dbReference type="NCBI Taxonomy" id="222440"/>
    <lineage>
        <taxon>Eukaryota</taxon>
        <taxon>Metamonada</taxon>
        <taxon>Preaxostyla</taxon>
        <taxon>Oxymonadida</taxon>
        <taxon>Streblomastigidae</taxon>
        <taxon>Streblomastix</taxon>
    </lineage>
</organism>
<dbReference type="InterPro" id="IPR035899">
    <property type="entry name" value="DBL_dom_sf"/>
</dbReference>
<evidence type="ECO:0000313" key="5">
    <source>
        <dbReference type="Proteomes" id="UP000324800"/>
    </source>
</evidence>
<accession>A0A5J4X9T4</accession>
<dbReference type="OrthoDB" id="1716625at2759"/>
<evidence type="ECO:0000256" key="1">
    <source>
        <dbReference type="SAM" id="Coils"/>
    </source>
</evidence>
<feature type="compositionally biased region" description="Basic and acidic residues" evidence="2">
    <location>
        <begin position="513"/>
        <end position="523"/>
    </location>
</feature>
<feature type="domain" description="DH" evidence="3">
    <location>
        <begin position="27"/>
        <end position="209"/>
    </location>
</feature>
<dbReference type="SMART" id="SM00325">
    <property type="entry name" value="RhoGEF"/>
    <property type="match status" value="2"/>
</dbReference>
<protein>
    <submittedName>
        <fullName evidence="4">Putative calmodulin-binding protein</fullName>
    </submittedName>
</protein>
<dbReference type="GO" id="GO:0035556">
    <property type="term" value="P:intracellular signal transduction"/>
    <property type="evidence" value="ECO:0007669"/>
    <property type="project" value="InterPro"/>
</dbReference>
<evidence type="ECO:0000313" key="4">
    <source>
        <dbReference type="EMBL" id="KAA6403662.1"/>
    </source>
</evidence>
<dbReference type="InterPro" id="IPR001331">
    <property type="entry name" value="GDS_CDC24_CS"/>
</dbReference>
<feature type="region of interest" description="Disordered" evidence="2">
    <location>
        <begin position="1377"/>
        <end position="1443"/>
    </location>
</feature>
<feature type="compositionally biased region" description="Basic and acidic residues" evidence="2">
    <location>
        <begin position="487"/>
        <end position="504"/>
    </location>
</feature>
<name>A0A5J4X9T4_9EUKA</name>
<dbReference type="CDD" id="cd00160">
    <property type="entry name" value="RhoGEF"/>
    <property type="match status" value="1"/>
</dbReference>
<evidence type="ECO:0000256" key="2">
    <source>
        <dbReference type="SAM" id="MobiDB-lite"/>
    </source>
</evidence>
<feature type="domain" description="DH" evidence="3">
    <location>
        <begin position="589"/>
        <end position="833"/>
    </location>
</feature>
<feature type="compositionally biased region" description="Basic and acidic residues" evidence="2">
    <location>
        <begin position="530"/>
        <end position="545"/>
    </location>
</feature>
<dbReference type="GO" id="GO:0005085">
    <property type="term" value="F:guanyl-nucleotide exchange factor activity"/>
    <property type="evidence" value="ECO:0007669"/>
    <property type="project" value="InterPro"/>
</dbReference>
<dbReference type="InterPro" id="IPR051092">
    <property type="entry name" value="FYVE_RhoGEF_PH"/>
</dbReference>
<dbReference type="InterPro" id="IPR000219">
    <property type="entry name" value="DH_dom"/>
</dbReference>
<dbReference type="GO" id="GO:0005737">
    <property type="term" value="C:cytoplasm"/>
    <property type="evidence" value="ECO:0007669"/>
    <property type="project" value="TreeGrafter"/>
</dbReference>
<comment type="caution">
    <text evidence="4">The sequence shown here is derived from an EMBL/GenBank/DDBJ whole genome shotgun (WGS) entry which is preliminary data.</text>
</comment>
<evidence type="ECO:0000259" key="3">
    <source>
        <dbReference type="PROSITE" id="PS50010"/>
    </source>
</evidence>
<gene>
    <name evidence="4" type="ORF">EZS28_000802</name>
</gene>
<sequence length="1513" mass="173134">MIEQPTPEELAKWESYGPEEIEKRKRHQNLVIQEIISTEQTYVEQLQTLIEVFLIPLRTGNYGLNARDIRVIFSNVEILFQFNTMLLEQLQAAVAQGGLMICKVFLKIANYLKTYTPYVSNLKNSQALVQKLLKSNKKFAQLENEARNNPRCKRYHLATFLVLPVQRIPRYELLLRELIKNTPPTNPESLDLRKAYHKMTEISASVDEAKKHVDQSQRLIQIKETLTDAEETQQIIISNRRCLFEAPAIHIQTSEYKLPIDGLNEQSIQEQIPLPAQSPGANFEENDEAKYMYQPTQINLTGIRPTQQQNYPEKTPRTIQVFIFNDSIFMALEDRSKGKRHFGELYPLHFLNEVHVENEEESGSQGSSTPTGQQNKMSLLNLSLRIPVKFDPIHPSCTKLLDEFKYVSQLEEVAIVQTLQLVRVTREEAEGDLFRIIQLRIRFDDQSGAMDAVRSIEEASEGLIQLRRNQQDLLMKNEIRQQQITHTEQREKEREGILDDKRDLDDEDQSPDLQKKEYKRSGDNEDQSDDEGKKEINQDKGDTIRRNQKAKQKILEQEMSKLKLNIAAAEKETQVVKLTDEEKMQLYRLRHNHLQRFLLEEKKYYQKLKEIIENYLDPLKKAVEKNPPPPDTGDKQLQYKFLRMDDIKLIFGPIDVICRTTEQLLKDLGALDTQSAQQSGKGGLKIMGFFSKQPKQDTSSLSNSLNAPPTNIQEAVIRGEEIGKTFRQVASFMKVYSLYVASREEAQQRINSLVNNGCTTFSSVIQKGFQNACNNGTGCTMEDLLSEPLDHLTLYSTIISSLIDSTPFMDSARNYLQEAESRMQAVEVQIETLSKLHERRNAVVNIANLIQQYIELKGKEYKVDEDDDEFDKADKRISGMGALKENYPDCVFSEQLYSDILINHILITPSRLHISEYPVRDIAVLISPLNRGEDELLLAEAQQRWMVKIMQKTAQQKEKTQAIVLLQHAPHEQSEIELLKKALVIQTSIPCYFFSSAAEYERTRLVERQQLNQPPEITSGVFAKEQPSLLSSINSIQKSFITGSTSEGQNRLHEIGVLEAQAQPRSSLRQFNSDHFSIDFPMSPSYKERFKVLRSISAGESTLDENYHKISFQASTDLQLQAKEHADSVTKIIPQIISQRLKNLREAEKDVASKIYSINKNYLIHQQKSSIGKSTEQVYGKFHDKPVIDKIGKSQQYKSPPEKTTQKAIKIITDKLLHFFVTGAGSEARINLFNDAILITHRENVIKSQDQTKGFSMNSDIGVIPGELTDECISYQRLIPLESLEAVCVDSVTPFASKTDSKKSKSRKTDIERSLEQEMQNIEVPLLRLFAVERRDWHIINRIASATNIEEAQQGEQQILNEEKSFIMIRKEQKIKEEKSLKKSKSKEQESIYEKEQMEDKDQKSLPRHLKGASVSKSKDAPNSKQILSPFGTALPPTDDPTSPISSPFAQILALTANTTQPSAPSPSNSRMIAISLLFESNQKLYEFYEELLSAIVELRGKQRQRDELGQLG</sequence>
<feature type="region of interest" description="Disordered" evidence="2">
    <location>
        <begin position="481"/>
        <end position="551"/>
    </location>
</feature>
<feature type="coiled-coil region" evidence="1">
    <location>
        <begin position="809"/>
        <end position="836"/>
    </location>
</feature>
<keyword evidence="1" id="KW-0175">Coiled coil</keyword>
<dbReference type="PANTHER" id="PTHR12673">
    <property type="entry name" value="FACIOGENITAL DYSPLASIA PROTEIN"/>
    <property type="match status" value="1"/>
</dbReference>
<dbReference type="Gene3D" id="1.20.900.10">
    <property type="entry name" value="Dbl homology (DH) domain"/>
    <property type="match status" value="2"/>
</dbReference>
<proteinExistence type="predicted"/>
<dbReference type="Pfam" id="PF00621">
    <property type="entry name" value="RhoGEF"/>
    <property type="match status" value="2"/>
</dbReference>